<dbReference type="SUPFAM" id="SSF56281">
    <property type="entry name" value="Metallo-hydrolase/oxidoreductase"/>
    <property type="match status" value="1"/>
</dbReference>
<evidence type="ECO:0000313" key="7">
    <source>
        <dbReference type="Proteomes" id="UP000263013"/>
    </source>
</evidence>
<protein>
    <submittedName>
        <fullName evidence="6">Beta-lactamase</fullName>
    </submittedName>
</protein>
<dbReference type="InterPro" id="IPR001279">
    <property type="entry name" value="Metallo-B-lactamas"/>
</dbReference>
<dbReference type="Proteomes" id="UP000263013">
    <property type="component" value="Chromosome"/>
</dbReference>
<organism evidence="6 7">
    <name type="scientific">Meiothermus taiwanensis WR-220</name>
    <dbReference type="NCBI Taxonomy" id="1339250"/>
    <lineage>
        <taxon>Bacteria</taxon>
        <taxon>Thermotogati</taxon>
        <taxon>Deinococcota</taxon>
        <taxon>Deinococci</taxon>
        <taxon>Thermales</taxon>
        <taxon>Thermaceae</taxon>
        <taxon>Meiothermus</taxon>
    </lineage>
</organism>
<reference evidence="6 7" key="1">
    <citation type="submission" date="2017-05" db="EMBL/GenBank/DDBJ databases">
        <title>Complete genome sequence of Meiothermus taiwanensis WR-220.</title>
        <authorList>
            <person name="Wu W.-L."/>
            <person name="Lo W.-S."/>
            <person name="Kuo C.-H."/>
            <person name="Wu S.-H."/>
        </authorList>
    </citation>
    <scope>NUCLEOTIDE SEQUENCE [LARGE SCALE GENOMIC DNA]</scope>
    <source>
        <strain evidence="6 7">WR-220</strain>
    </source>
</reference>
<evidence type="ECO:0000256" key="1">
    <source>
        <dbReference type="ARBA" id="ARBA00001947"/>
    </source>
</evidence>
<dbReference type="PANTHER" id="PTHR46233">
    <property type="entry name" value="HYDROXYACYLGLUTATHIONE HYDROLASE GLOC"/>
    <property type="match status" value="1"/>
</dbReference>
<evidence type="ECO:0000259" key="5">
    <source>
        <dbReference type="SMART" id="SM00849"/>
    </source>
</evidence>
<dbReference type="InterPro" id="IPR036866">
    <property type="entry name" value="RibonucZ/Hydroxyglut_hydro"/>
</dbReference>
<gene>
    <name evidence="6" type="ORF">Mtai_v1c26780</name>
</gene>
<keyword evidence="3" id="KW-0378">Hydrolase</keyword>
<dbReference type="EMBL" id="CP021130">
    <property type="protein sequence ID" value="AWR87906.1"/>
    <property type="molecule type" value="Genomic_DNA"/>
</dbReference>
<comment type="cofactor">
    <cofactor evidence="1">
        <name>Zn(2+)</name>
        <dbReference type="ChEBI" id="CHEBI:29105"/>
    </cofactor>
</comment>
<name>A0ABM6WLD3_9DEIN</name>
<feature type="domain" description="Metallo-beta-lactamase" evidence="5">
    <location>
        <begin position="12"/>
        <end position="186"/>
    </location>
</feature>
<proteinExistence type="predicted"/>
<dbReference type="PANTHER" id="PTHR46233:SF3">
    <property type="entry name" value="HYDROXYACYLGLUTATHIONE HYDROLASE GLOC"/>
    <property type="match status" value="1"/>
</dbReference>
<dbReference type="SMART" id="SM00849">
    <property type="entry name" value="Lactamase_B"/>
    <property type="match status" value="1"/>
</dbReference>
<dbReference type="InterPro" id="IPR051453">
    <property type="entry name" value="MBL_Glyoxalase_II"/>
</dbReference>
<accession>A0ABM6WLD3</accession>
<keyword evidence="7" id="KW-1185">Reference proteome</keyword>
<dbReference type="Gene3D" id="3.60.15.10">
    <property type="entry name" value="Ribonuclease Z/Hydroxyacylglutathione hydrolase-like"/>
    <property type="match status" value="1"/>
</dbReference>
<dbReference type="RefSeq" id="WP_027888985.1">
    <property type="nucleotide sequence ID" value="NZ_CP021130.1"/>
</dbReference>
<sequence>MKVYALSVGPLQENTYLLMAENGRGVIVDPGDEPGRILAEVRRVGLNPEAILLTHAHFDHVGAVAPLVEALHLPVYLHPADLPLYRSAALSAARWGLSIPQPPEPVEPLAEGQTLDFGLGLKVLFLPGHAPGHVGFYRPGHLLSGDVLFRGGIGRYDLPGSDPQALWASLQRIAQLPPETVVYPGHGPTTTIAHERASNPYLADLAQPPPG</sequence>
<keyword evidence="2" id="KW-0479">Metal-binding</keyword>
<evidence type="ECO:0000256" key="3">
    <source>
        <dbReference type="ARBA" id="ARBA00022801"/>
    </source>
</evidence>
<dbReference type="Pfam" id="PF00753">
    <property type="entry name" value="Lactamase_B"/>
    <property type="match status" value="1"/>
</dbReference>
<evidence type="ECO:0000256" key="4">
    <source>
        <dbReference type="ARBA" id="ARBA00022833"/>
    </source>
</evidence>
<keyword evidence="4" id="KW-0862">Zinc</keyword>
<evidence type="ECO:0000313" key="6">
    <source>
        <dbReference type="EMBL" id="AWR87906.1"/>
    </source>
</evidence>
<evidence type="ECO:0000256" key="2">
    <source>
        <dbReference type="ARBA" id="ARBA00022723"/>
    </source>
</evidence>